<dbReference type="EMBL" id="CP123443">
    <property type="protein sequence ID" value="WGK68848.1"/>
    <property type="molecule type" value="Genomic_DNA"/>
</dbReference>
<evidence type="ECO:0000313" key="12">
    <source>
        <dbReference type="Proteomes" id="UP001228690"/>
    </source>
</evidence>
<dbReference type="PANTHER" id="PTHR12815">
    <property type="entry name" value="SORTING AND ASSEMBLY MACHINERY SAMM50 PROTEIN FAMILY MEMBER"/>
    <property type="match status" value="1"/>
</dbReference>
<dbReference type="NCBIfam" id="TIGR03303">
    <property type="entry name" value="OM_YaeT"/>
    <property type="match status" value="1"/>
</dbReference>
<evidence type="ECO:0000256" key="8">
    <source>
        <dbReference type="NCBIfam" id="TIGR03303"/>
    </source>
</evidence>
<dbReference type="Proteomes" id="UP001228690">
    <property type="component" value="Chromosome"/>
</dbReference>
<keyword evidence="7" id="KW-0998">Cell outer membrane</keyword>
<accession>A0ABY8MI18</accession>
<keyword evidence="2" id="KW-1134">Transmembrane beta strand</keyword>
<comment type="subcellular location">
    <subcellularLocation>
        <location evidence="1">Membrane</location>
    </subcellularLocation>
</comment>
<reference evidence="11 12" key="1">
    <citation type="submission" date="2023-04" db="EMBL/GenBank/DDBJ databases">
        <title>Spirochaete genome identified in red abalone sample constitutes a novel genus.</title>
        <authorList>
            <person name="Sharma S.P."/>
            <person name="Purcell C.M."/>
            <person name="Hyde J.R."/>
            <person name="Severin A.J."/>
        </authorList>
    </citation>
    <scope>NUCLEOTIDE SEQUENCE [LARGE SCALE GENOMIC DNA]</scope>
    <source>
        <strain evidence="11 12">SP-2023</strain>
    </source>
</reference>
<evidence type="ECO:0000256" key="4">
    <source>
        <dbReference type="ARBA" id="ARBA00022729"/>
    </source>
</evidence>
<evidence type="ECO:0000313" key="11">
    <source>
        <dbReference type="EMBL" id="WGK68848.1"/>
    </source>
</evidence>
<feature type="compositionally biased region" description="Low complexity" evidence="9">
    <location>
        <begin position="60"/>
        <end position="71"/>
    </location>
</feature>
<dbReference type="InterPro" id="IPR023707">
    <property type="entry name" value="OM_assembly_BamA"/>
</dbReference>
<sequence length="930" mass="104989">MSTNFPFFRNLPGFPKPPSFPSYAGALRSRSRNIGLFLAFSGLLAFSFSEAFTVGLPAQEPAETTETSEAPPKQEESETGPDEIAPVADVENAENAENTINSDPTEFMGLRIRDIVFQGLINVRERELRVLRDNNLDQELSNEIISNIIIDTFNLEYFANVEPAYEKISAKSLRLYIIVEEKKQVSNIRFRGRSSLLGQGRLKEAIYLQERQSFYEEATVRADERRIEAAYFEKGALNTKVQSSVEDDTKQSNAVIVTFFINEGERLRITGADFVGSSYSKSKLFSALGAGGRPLNYKTDIFFFPKDYVARNIEDDRQTYEAFYRSEGYLDMRIIRVEEILFRVSRTKLKVSQNKIARTKYLKLVYHIDEGPRYNYDGVSIEGNELFSEEELSELFPGGQGEPFNMSAFNASLGALQQKYISLGYAQTQVVPVEKKDGTKLTVSYQIKITESKVRNRIESIEIKGNVQTKDYVVLREIPLKAGDIFNGAELRRGIENLVYTRFFETVDPQIVQGSAPGLIRIILNVSEGQTMNVTAGLRITPSTTEGSFPISGTFQLSENNFLGRGYTLGTNLELGINAQNVQLKFGNSRVSGSNFGIGLSLGFSHSQNSGIGQDLDGNGILDPFLTKQSFEDASATLISQYLSSYGMRNETSSINLGINSSLTWRIPIFNQYSRLEFSNGYNTGISYVDYDNDVFRPLSERSRGNFQTWLFSDTLKFGLGWSTTDVPSEPNRGISLVQRFTLGGLVPADKNIYYLQSRSSLDFYVPIVEVHASRSDYVFRLIFHFGTSFNILLQHPWQDATPDAQIYGSQLLRYTMLNRGSWTYDYGRAFWNTTAEIRYPLIPRVLTIDLFFDAIMLWRELSQISSTGLDDFRFTLGFGPRLTIPQLPLAIYVTKNFRSNNGSLDGDPEPDNIVMDQGWAFSFVFNIQF</sequence>
<dbReference type="InterPro" id="IPR039910">
    <property type="entry name" value="D15-like"/>
</dbReference>
<keyword evidence="5" id="KW-0677">Repeat</keyword>
<proteinExistence type="predicted"/>
<keyword evidence="4" id="KW-0732">Signal</keyword>
<keyword evidence="12" id="KW-1185">Reference proteome</keyword>
<name>A0ABY8MI18_9SPIO</name>
<keyword evidence="6" id="KW-0472">Membrane</keyword>
<evidence type="ECO:0000256" key="9">
    <source>
        <dbReference type="SAM" id="MobiDB-lite"/>
    </source>
</evidence>
<feature type="region of interest" description="Disordered" evidence="9">
    <location>
        <begin position="60"/>
        <end position="82"/>
    </location>
</feature>
<dbReference type="Gene3D" id="3.10.20.310">
    <property type="entry name" value="membrane protein fhac"/>
    <property type="match status" value="4"/>
</dbReference>
<dbReference type="Pfam" id="PF07244">
    <property type="entry name" value="POTRA"/>
    <property type="match status" value="3"/>
</dbReference>
<evidence type="ECO:0000256" key="7">
    <source>
        <dbReference type="ARBA" id="ARBA00023237"/>
    </source>
</evidence>
<dbReference type="Gene3D" id="2.40.160.50">
    <property type="entry name" value="membrane protein fhac: a member of the omp85/tpsb transporter family"/>
    <property type="match status" value="1"/>
</dbReference>
<gene>
    <name evidence="11" type="primary">bamA</name>
    <name evidence="11" type="ORF">P0082_10215</name>
</gene>
<evidence type="ECO:0000256" key="3">
    <source>
        <dbReference type="ARBA" id="ARBA00022692"/>
    </source>
</evidence>
<evidence type="ECO:0000256" key="6">
    <source>
        <dbReference type="ARBA" id="ARBA00023136"/>
    </source>
</evidence>
<dbReference type="InterPro" id="IPR034746">
    <property type="entry name" value="POTRA"/>
</dbReference>
<evidence type="ECO:0000256" key="1">
    <source>
        <dbReference type="ARBA" id="ARBA00004370"/>
    </source>
</evidence>
<dbReference type="Pfam" id="PF01103">
    <property type="entry name" value="Omp85"/>
    <property type="match status" value="1"/>
</dbReference>
<evidence type="ECO:0000256" key="5">
    <source>
        <dbReference type="ARBA" id="ARBA00022737"/>
    </source>
</evidence>
<keyword evidence="3" id="KW-0812">Transmembrane</keyword>
<dbReference type="RefSeq" id="WP_326927034.1">
    <property type="nucleotide sequence ID" value="NZ_CP123443.1"/>
</dbReference>
<dbReference type="InterPro" id="IPR010827">
    <property type="entry name" value="BamA/TamA_POTRA"/>
</dbReference>
<organism evidence="11 12">
    <name type="scientific">Candidatus Haliotispira prima</name>
    <dbReference type="NCBI Taxonomy" id="3034016"/>
    <lineage>
        <taxon>Bacteria</taxon>
        <taxon>Pseudomonadati</taxon>
        <taxon>Spirochaetota</taxon>
        <taxon>Spirochaetia</taxon>
        <taxon>Spirochaetales</taxon>
        <taxon>Spirochaetaceae</taxon>
        <taxon>Candidatus Haliotispira</taxon>
    </lineage>
</organism>
<protein>
    <recommendedName>
        <fullName evidence="8">Outer membrane protein assembly factor BamA</fullName>
    </recommendedName>
</protein>
<dbReference type="InterPro" id="IPR000184">
    <property type="entry name" value="Bac_surfAg_D15"/>
</dbReference>
<evidence type="ECO:0000256" key="2">
    <source>
        <dbReference type="ARBA" id="ARBA00022452"/>
    </source>
</evidence>
<feature type="domain" description="POTRA" evidence="10">
    <location>
        <begin position="374"/>
        <end position="452"/>
    </location>
</feature>
<dbReference type="PANTHER" id="PTHR12815:SF47">
    <property type="entry name" value="TRANSLOCATION AND ASSEMBLY MODULE SUBUNIT TAMA"/>
    <property type="match status" value="1"/>
</dbReference>
<feature type="domain" description="POTRA" evidence="10">
    <location>
        <begin position="456"/>
        <end position="529"/>
    </location>
</feature>
<evidence type="ECO:0000259" key="10">
    <source>
        <dbReference type="PROSITE" id="PS51779"/>
    </source>
</evidence>
<dbReference type="PROSITE" id="PS51779">
    <property type="entry name" value="POTRA"/>
    <property type="match status" value="2"/>
</dbReference>